<dbReference type="PANTHER" id="PTHR38443:SF2">
    <property type="entry name" value="NON-HEMOLYTIC ENTEROTOXIN LYTIC COMPONENT L1"/>
    <property type="match status" value="1"/>
</dbReference>
<comment type="caution">
    <text evidence="2">The sequence shown here is derived from an EMBL/GenBank/DDBJ whole genome shotgun (WGS) entry which is preliminary data.</text>
</comment>
<protein>
    <submittedName>
        <fullName evidence="2">Uncharacterized protein</fullName>
    </submittedName>
</protein>
<keyword evidence="3" id="KW-1185">Reference proteome</keyword>
<keyword evidence="1" id="KW-1133">Transmembrane helix</keyword>
<proteinExistence type="predicted"/>
<dbReference type="InterPro" id="IPR052785">
    <property type="entry name" value="Enterotoxin_cmpnt"/>
</dbReference>
<evidence type="ECO:0000313" key="2">
    <source>
        <dbReference type="EMBL" id="OIZ94979.1"/>
    </source>
</evidence>
<evidence type="ECO:0000313" key="3">
    <source>
        <dbReference type="Proteomes" id="UP000183924"/>
    </source>
</evidence>
<dbReference type="AlphaFoldDB" id="A0A1J8P7K0"/>
<gene>
    <name evidence="2" type="ORF">A1D18_02425</name>
</gene>
<dbReference type="Pfam" id="PF05791">
    <property type="entry name" value="Bacillus_HBL"/>
    <property type="match status" value="1"/>
</dbReference>
<dbReference type="Proteomes" id="UP000183924">
    <property type="component" value="Unassembled WGS sequence"/>
</dbReference>
<dbReference type="PANTHER" id="PTHR38443">
    <property type="match status" value="1"/>
</dbReference>
<dbReference type="SUPFAM" id="SSF58100">
    <property type="entry name" value="Bacterial hemolysins"/>
    <property type="match status" value="1"/>
</dbReference>
<dbReference type="InterPro" id="IPR008414">
    <property type="entry name" value="HBL"/>
</dbReference>
<accession>A0A1J8P7K0</accession>
<dbReference type="Gene3D" id="1.20.1170.10">
    <property type="match status" value="1"/>
</dbReference>
<dbReference type="EMBL" id="LUKY01000032">
    <property type="protein sequence ID" value="OIZ94979.1"/>
    <property type="molecule type" value="Genomic_DNA"/>
</dbReference>
<keyword evidence="1" id="KW-0472">Membrane</keyword>
<reference evidence="2 3" key="1">
    <citation type="submission" date="2016-03" db="EMBL/GenBank/DDBJ databases">
        <title>Comparative genomics of Rickettsiella.</title>
        <authorList>
            <person name="Chandler C."/>
            <person name="Wang Y."/>
        </authorList>
    </citation>
    <scope>NUCLEOTIDE SEQUENCE [LARGE SCALE GENOMIC DNA]</scope>
    <source>
        <strain evidence="2 3">RCFS May 2013</strain>
    </source>
</reference>
<evidence type="ECO:0000256" key="1">
    <source>
        <dbReference type="SAM" id="Phobius"/>
    </source>
</evidence>
<feature type="transmembrane region" description="Helical" evidence="1">
    <location>
        <begin position="245"/>
        <end position="266"/>
    </location>
</feature>
<organism evidence="2 3">
    <name type="scientific">Candidatus Rickettsiella isopodorum</name>
    <dbReference type="NCBI Taxonomy" id="1225476"/>
    <lineage>
        <taxon>Bacteria</taxon>
        <taxon>Pseudomonadati</taxon>
        <taxon>Pseudomonadota</taxon>
        <taxon>Gammaproteobacteria</taxon>
        <taxon>Legionellales</taxon>
        <taxon>Coxiellaceae</taxon>
        <taxon>Rickettsiella</taxon>
    </lineage>
</organism>
<name>A0A1J8P7K0_9COXI</name>
<sequence>MNKKLSSAEKKDMYKQIDHLSKENLYLLAENDPIINEEETKEQISNVLGLNSDMQNYTNSLEAQQNISLAGEGVPDISADQKTARENARRWRTEINPEIAISYTDLKSFLNFVGILNENEIETIVDEALTSDNGKDNLNALIQEFSIDAEKNNESSIKVSNVLADYNTLLNKDLSNFLTSYEIIEAIFNDTDGKRAQLRRLLDEYLSIIQRCNVGIGIASAAIVLSVLTSILAAILSVISAGTTATIIGGAVAISTAAVGSLPELIKQRDEYQAKYRSTNSELAHLNTQCALVTAIKNNLTSMANYNGKITPQIGYLARTWQTIGNNYAKIKESTDAGLNSNKAIIMKTRLKAAYRTALSLEPIAKQCELNQLLPVKVDKSLVIDLHLPSVWTDKAIDPDTFFDYLRIRRKN</sequence>
<keyword evidence="1" id="KW-0812">Transmembrane</keyword>
<dbReference type="GO" id="GO:0016020">
    <property type="term" value="C:membrane"/>
    <property type="evidence" value="ECO:0007669"/>
    <property type="project" value="InterPro"/>
</dbReference>
<dbReference type="RefSeq" id="WP_071662240.1">
    <property type="nucleotide sequence ID" value="NZ_LUKY01000032.1"/>
</dbReference>
<feature type="transmembrane region" description="Helical" evidence="1">
    <location>
        <begin position="214"/>
        <end position="239"/>
    </location>
</feature>